<dbReference type="SUPFAM" id="SSF103025">
    <property type="entry name" value="Folate-binding domain"/>
    <property type="match status" value="1"/>
</dbReference>
<evidence type="ECO:0000313" key="7">
    <source>
        <dbReference type="WBParaSite" id="PSU_v2.g5096.t1"/>
    </source>
</evidence>
<comment type="similarity">
    <text evidence="1">Belongs to the GcvT family.</text>
</comment>
<dbReference type="Pfam" id="PF08669">
    <property type="entry name" value="GCV_T_C"/>
    <property type="match status" value="1"/>
</dbReference>
<dbReference type="Proteomes" id="UP000887577">
    <property type="component" value="Unplaced"/>
</dbReference>
<dbReference type="SUPFAM" id="SSF54373">
    <property type="entry name" value="FAD-linked reductases, C-terminal domain"/>
    <property type="match status" value="1"/>
</dbReference>
<dbReference type="InterPro" id="IPR036188">
    <property type="entry name" value="FAD/NAD-bd_sf"/>
</dbReference>
<dbReference type="SUPFAM" id="SSF101790">
    <property type="entry name" value="Aminomethyltransferase beta-barrel domain"/>
    <property type="match status" value="1"/>
</dbReference>
<dbReference type="InterPro" id="IPR027266">
    <property type="entry name" value="TrmE/GcvT-like"/>
</dbReference>
<organism evidence="6 7">
    <name type="scientific">Panagrolaimus superbus</name>
    <dbReference type="NCBI Taxonomy" id="310955"/>
    <lineage>
        <taxon>Eukaryota</taxon>
        <taxon>Metazoa</taxon>
        <taxon>Ecdysozoa</taxon>
        <taxon>Nematoda</taxon>
        <taxon>Chromadorea</taxon>
        <taxon>Rhabditida</taxon>
        <taxon>Tylenchina</taxon>
        <taxon>Panagrolaimomorpha</taxon>
        <taxon>Panagrolaimoidea</taxon>
        <taxon>Panagrolaimidae</taxon>
        <taxon>Panagrolaimus</taxon>
    </lineage>
</organism>
<reference evidence="7" key="1">
    <citation type="submission" date="2022-11" db="UniProtKB">
        <authorList>
            <consortium name="WormBaseParasite"/>
        </authorList>
    </citation>
    <scope>IDENTIFICATION</scope>
</reference>
<accession>A0A914YZP4</accession>
<dbReference type="SUPFAM" id="SSF51905">
    <property type="entry name" value="FAD/NAD(P)-binding domain"/>
    <property type="match status" value="1"/>
</dbReference>
<dbReference type="GO" id="GO:0005739">
    <property type="term" value="C:mitochondrion"/>
    <property type="evidence" value="ECO:0007669"/>
    <property type="project" value="TreeGrafter"/>
</dbReference>
<name>A0A914YZP4_9BILA</name>
<dbReference type="Pfam" id="PF01266">
    <property type="entry name" value="DAO"/>
    <property type="match status" value="1"/>
</dbReference>
<evidence type="ECO:0000256" key="1">
    <source>
        <dbReference type="ARBA" id="ARBA00008609"/>
    </source>
</evidence>
<dbReference type="InterPro" id="IPR028896">
    <property type="entry name" value="GcvT/YgfZ/DmdA"/>
</dbReference>
<dbReference type="Gene3D" id="3.30.9.10">
    <property type="entry name" value="D-Amino Acid Oxidase, subunit A, domain 2"/>
    <property type="match status" value="1"/>
</dbReference>
<protein>
    <submittedName>
        <fullName evidence="7">Pyruvate dehydrogenase phosphatase regulatory subunit, mitochondrial</fullName>
    </submittedName>
</protein>
<dbReference type="InterPro" id="IPR013977">
    <property type="entry name" value="GcvT_C"/>
</dbReference>
<feature type="domain" description="GCVT N-terminal" evidence="3">
    <location>
        <begin position="1009"/>
        <end position="1293"/>
    </location>
</feature>
<dbReference type="InterPro" id="IPR029043">
    <property type="entry name" value="GcvT/YgfZ_C"/>
</dbReference>
<evidence type="ECO:0000259" key="3">
    <source>
        <dbReference type="Pfam" id="PF01571"/>
    </source>
</evidence>
<keyword evidence="6" id="KW-1185">Reference proteome</keyword>
<sequence length="1415" mass="159979">MSTPIISTFKEWRFDHTRYQKLLAAYPKLATCSGEKENELDVEHVLPAFKIAGHAYLGNRKDVALKFLRAILSCSDVPDILVCSAALFDAQIALDQNNLKYASAVCKRIVECPQWVSSTEPLRNLLGLINTRINLKADQNYSFPSMVGKKLEDIEWLNLRLHYGFHDGSFVKEVQPLFNLRKKARPELRVAVDLTLGELFFLGYENLDVAEDFFFSALYLCSSQELKMVDFYRPIFKIYYQLGQILMCNSKPFSAFYALLIGLPEAATTPEAWMLLAQTAILCVNAKHSICRETLAEMETMRKTYEHFYSNDSNINHANEVIGEEFFRRFYNSETEKHAPTYNFAFNCVQRACKILEGKPKSFCHLQVDLTLMYVFLSLEQGNLSAATNALSHVLRFPNANLAHRNVAATYKAKLSIMKNAPIEAINALNSIVYFSSDTLKDSLLFKDDKKRQFPKPKGFLESLEGKNFDLCYSQAFNFATTESMRNKFIYSVQKCRNEVREVLRAKQYAFELKHVTDISPFGFIAGGDKNYQFTKNVIMWKKSLSIHPKNLRIWKEKEIHGHFYECRFASTTNQKLPGKSDVVICGAGLSGLSVGYHLAKRGVQVSIFDRDCIGGSQGATGACVGIMTTENFFADVQIHKIVQDSVSLYKTLAKQYHFVLNKNGRVYLASSDDAVWNVRRMYARSAVFGSTDSELIDDPSEMLSRWPMLETEDIHMAFFTPDDICLDTRGLCRALASEITKHGGKIFENIAVQKVLVGEGQKVYAVETDNNGYVETKNFVNSAGIWSNLIKIANMHQKARVACHPCTYSILNTTKLPNSCINDMTPVIVDLDKSFYMRATDYQTVCGGFHESDISALNQPNAIQHDWSIPPPDWDRFYPVLKQAIVRCPPLGQLEHGELISSAEAYTPDMFPIIGEVEQIGGYFILNGFNGKGLPYAGGMGKILSDIIVDGFTNADISKVDVTRFLSLHTNPQYLLERVPEVASNTFNVIGHHQQYHTARNLRMSPIYHQLRNSGAMFGEIMGYERPLWFTSNNDPTRNALHIGQDPLVGKPKWFSNVAKEYEACRERVGLIDMTSFSKFEVGGPDVVPFLQKICSGNIDKPVGTTVYTGMQNENGGYVTDCTMSRIEDNKFFIVAPTIQQLRCLIWMKKWAKEWDSNVYVNDVTSMYTALNVVGPASRYLMQDVTGQKMLTNDFPSFAYREINIGMATGVRAISVTHCGELGWVLYIPNEAAQNVYDNLVAAGKEYSLAHAGYYALRHLRIEKFYVYWGQDINTLVTPVECGRSFRVDFNKDFIGRKALLLQSNTVVNKRFIQLLIDKHDSNSDPWPQGNELIFRNGIPSGWTTSAAYGFTLGCQVCIGFVENSDFGVSNEWVLNGEYEIDIANKRFTARVNLHSPSLPMISSEHPHHFLPTR</sequence>
<dbReference type="Gene3D" id="3.30.1360.120">
    <property type="entry name" value="Probable tRNA modification gtpase trme, domain 1"/>
    <property type="match status" value="1"/>
</dbReference>
<dbReference type="Gene3D" id="3.30.70.1400">
    <property type="entry name" value="Aminomethyltransferase beta-barrel domains"/>
    <property type="match status" value="1"/>
</dbReference>
<feature type="domain" description="FAD dependent oxidoreductase central" evidence="5">
    <location>
        <begin position="952"/>
        <end position="1006"/>
    </location>
</feature>
<dbReference type="InterPro" id="IPR032503">
    <property type="entry name" value="FAO_M"/>
</dbReference>
<evidence type="ECO:0000259" key="5">
    <source>
        <dbReference type="Pfam" id="PF16350"/>
    </source>
</evidence>
<dbReference type="WBParaSite" id="PSU_v2.g5096.t1">
    <property type="protein sequence ID" value="PSU_v2.g5096.t1"/>
    <property type="gene ID" value="PSU_v2.g5096"/>
</dbReference>
<dbReference type="InterPro" id="IPR006222">
    <property type="entry name" value="GCVT_N"/>
</dbReference>
<evidence type="ECO:0000259" key="2">
    <source>
        <dbReference type="Pfam" id="PF01266"/>
    </source>
</evidence>
<dbReference type="InterPro" id="IPR006076">
    <property type="entry name" value="FAD-dep_OxRdtase"/>
</dbReference>
<dbReference type="Gene3D" id="3.50.50.60">
    <property type="entry name" value="FAD/NAD(P)-binding domain"/>
    <property type="match status" value="1"/>
</dbReference>
<feature type="domain" description="FAD dependent oxidoreductase" evidence="2">
    <location>
        <begin position="582"/>
        <end position="947"/>
    </location>
</feature>
<dbReference type="Pfam" id="PF16350">
    <property type="entry name" value="FAO_M"/>
    <property type="match status" value="1"/>
</dbReference>
<dbReference type="Pfam" id="PF01571">
    <property type="entry name" value="GCV_T"/>
    <property type="match status" value="1"/>
</dbReference>
<dbReference type="PANTHER" id="PTHR43757">
    <property type="entry name" value="AMINOMETHYLTRANSFERASE"/>
    <property type="match status" value="1"/>
</dbReference>
<proteinExistence type="inferred from homology"/>
<dbReference type="Gene3D" id="2.40.30.110">
    <property type="entry name" value="Aminomethyltransferase beta-barrel domains"/>
    <property type="match status" value="1"/>
</dbReference>
<evidence type="ECO:0000313" key="6">
    <source>
        <dbReference type="Proteomes" id="UP000887577"/>
    </source>
</evidence>
<feature type="domain" description="Aminomethyltransferase C-terminal" evidence="4">
    <location>
        <begin position="1311"/>
        <end position="1393"/>
    </location>
</feature>
<evidence type="ECO:0000259" key="4">
    <source>
        <dbReference type="Pfam" id="PF08669"/>
    </source>
</evidence>
<dbReference type="PANTHER" id="PTHR43757:SF15">
    <property type="entry name" value="PYRUVATE DEHYDROGENASE PHOSPHATASE REGULATORY SUBUNIT, MITOCHONDRIAL-LIKE"/>
    <property type="match status" value="1"/>
</dbReference>